<name>A0A0A0IHV9_CLOBO</name>
<comment type="caution">
    <text evidence="9">The sequence shown here is derived from an EMBL/GenBank/DDBJ whole genome shotgun (WGS) entry which is preliminary data.</text>
</comment>
<dbReference type="GO" id="GO:0006465">
    <property type="term" value="P:signal peptide processing"/>
    <property type="evidence" value="ECO:0007669"/>
    <property type="project" value="InterPro"/>
</dbReference>
<keyword evidence="7" id="KW-1133">Transmembrane helix</keyword>
<evidence type="ECO:0000256" key="5">
    <source>
        <dbReference type="ARBA" id="ARBA00022801"/>
    </source>
</evidence>
<dbReference type="InterPro" id="IPR000223">
    <property type="entry name" value="Pept_S26A_signal_pept_1"/>
</dbReference>
<dbReference type="PROSITE" id="PS00760">
    <property type="entry name" value="SPASE_I_2"/>
    <property type="match status" value="1"/>
</dbReference>
<dbReference type="EC" id="3.4.21.89" evidence="4 7"/>
<proteinExistence type="inferred from homology"/>
<keyword evidence="5 7" id="KW-0378">Hydrolase</keyword>
<evidence type="ECO:0000259" key="8">
    <source>
        <dbReference type="Pfam" id="PF10502"/>
    </source>
</evidence>
<dbReference type="GO" id="GO:0005886">
    <property type="term" value="C:plasma membrane"/>
    <property type="evidence" value="ECO:0007669"/>
    <property type="project" value="UniProtKB-SubCell"/>
</dbReference>
<dbReference type="SUPFAM" id="SSF51306">
    <property type="entry name" value="LexA/Signal peptidase"/>
    <property type="match status" value="1"/>
</dbReference>
<feature type="active site" evidence="6">
    <location>
        <position position="79"/>
    </location>
</feature>
<evidence type="ECO:0000256" key="7">
    <source>
        <dbReference type="RuleBase" id="RU362042"/>
    </source>
</evidence>
<accession>A0A0A0IHV9</accession>
<comment type="catalytic activity">
    <reaction evidence="1 7">
        <text>Cleavage of hydrophobic, N-terminal signal or leader sequences from secreted and periplasmic proteins.</text>
        <dbReference type="EC" id="3.4.21.89"/>
    </reaction>
</comment>
<evidence type="ECO:0000256" key="1">
    <source>
        <dbReference type="ARBA" id="ARBA00000677"/>
    </source>
</evidence>
<reference evidence="9 10" key="1">
    <citation type="submission" date="2014-01" db="EMBL/GenBank/DDBJ databases">
        <title>Plasmidome dynamics in the species complex Clostridium novyi sensu lato converts strains of independent lineages into distinctly different pathogens.</title>
        <authorList>
            <person name="Skarin H."/>
            <person name="Segerman B."/>
        </authorList>
    </citation>
    <scope>NUCLEOTIDE SEQUENCE [LARGE SCALE GENOMIC DNA]</scope>
    <source>
        <strain evidence="9 10">DC5</strain>
    </source>
</reference>
<dbReference type="PANTHER" id="PTHR43390">
    <property type="entry name" value="SIGNAL PEPTIDASE I"/>
    <property type="match status" value="1"/>
</dbReference>
<organism evidence="9 10">
    <name type="scientific">Clostridium botulinum C/D str. DC5</name>
    <dbReference type="NCBI Taxonomy" id="1443128"/>
    <lineage>
        <taxon>Bacteria</taxon>
        <taxon>Bacillati</taxon>
        <taxon>Bacillota</taxon>
        <taxon>Clostridia</taxon>
        <taxon>Eubacteriales</taxon>
        <taxon>Clostridiaceae</taxon>
        <taxon>Clostridium</taxon>
    </lineage>
</organism>
<evidence type="ECO:0000313" key="10">
    <source>
        <dbReference type="Proteomes" id="UP000030014"/>
    </source>
</evidence>
<dbReference type="PANTHER" id="PTHR43390:SF1">
    <property type="entry name" value="CHLOROPLAST PROCESSING PEPTIDASE"/>
    <property type="match status" value="1"/>
</dbReference>
<dbReference type="GO" id="GO:0009003">
    <property type="term" value="F:signal peptidase activity"/>
    <property type="evidence" value="ECO:0007669"/>
    <property type="project" value="UniProtKB-EC"/>
</dbReference>
<dbReference type="CDD" id="cd06530">
    <property type="entry name" value="S26_SPase_I"/>
    <property type="match status" value="1"/>
</dbReference>
<evidence type="ECO:0000256" key="2">
    <source>
        <dbReference type="ARBA" id="ARBA00004401"/>
    </source>
</evidence>
<dbReference type="NCBIfam" id="TIGR02227">
    <property type="entry name" value="sigpep_I_bact"/>
    <property type="match status" value="1"/>
</dbReference>
<evidence type="ECO:0000256" key="6">
    <source>
        <dbReference type="PIRSR" id="PIRSR600223-1"/>
    </source>
</evidence>
<keyword evidence="7" id="KW-0645">Protease</keyword>
<keyword evidence="7" id="KW-0472">Membrane</keyword>
<dbReference type="RefSeq" id="WP_039258575.1">
    <property type="nucleotide sequence ID" value="NZ_JDRY01000028.1"/>
</dbReference>
<sequence>MNLKKLFKEWCLPIGIALLLVLFIWNFIGFQVKVPSTSMYPTIKPGDRILVTRIHSQKSLYRGDIVVFYSKESNQTMIKRLMGLPGDKVSITSDYDVYINDKKIDEPYVVFNGGSMGDFKVPEHCYFFMGDNRADSLDSRKWINPYIDWKDIKGKAKFITYPFNRFGNFKIGK</sequence>
<dbReference type="InterPro" id="IPR019757">
    <property type="entry name" value="Pept_S26A_signal_pept_1_Lys-AS"/>
</dbReference>
<dbReference type="Gene3D" id="2.10.109.10">
    <property type="entry name" value="Umud Fragment, subunit A"/>
    <property type="match status" value="1"/>
</dbReference>
<dbReference type="PRINTS" id="PR00727">
    <property type="entry name" value="LEADERPTASE"/>
</dbReference>
<dbReference type="InterPro" id="IPR019758">
    <property type="entry name" value="Pept_S26A_signal_pept_1_CS"/>
</dbReference>
<gene>
    <name evidence="9" type="ORF">Z955_05730</name>
</gene>
<dbReference type="PROSITE" id="PS00761">
    <property type="entry name" value="SPASE_I_3"/>
    <property type="match status" value="1"/>
</dbReference>
<keyword evidence="7" id="KW-0812">Transmembrane</keyword>
<dbReference type="AlphaFoldDB" id="A0A0A0IHV9"/>
<dbReference type="InterPro" id="IPR036286">
    <property type="entry name" value="LexA/Signal_pep-like_sf"/>
</dbReference>
<dbReference type="Proteomes" id="UP000030014">
    <property type="component" value="Unassembled WGS sequence"/>
</dbReference>
<protein>
    <recommendedName>
        <fullName evidence="4 7">Signal peptidase I</fullName>
        <ecNumber evidence="4 7">3.4.21.89</ecNumber>
    </recommendedName>
</protein>
<dbReference type="GO" id="GO:0004252">
    <property type="term" value="F:serine-type endopeptidase activity"/>
    <property type="evidence" value="ECO:0007669"/>
    <property type="project" value="InterPro"/>
</dbReference>
<dbReference type="InterPro" id="IPR019533">
    <property type="entry name" value="Peptidase_S26"/>
</dbReference>
<evidence type="ECO:0000256" key="3">
    <source>
        <dbReference type="ARBA" id="ARBA00009370"/>
    </source>
</evidence>
<feature type="domain" description="Peptidase S26" evidence="8">
    <location>
        <begin position="8"/>
        <end position="160"/>
    </location>
</feature>
<dbReference type="Pfam" id="PF10502">
    <property type="entry name" value="Peptidase_S26"/>
    <property type="match status" value="1"/>
</dbReference>
<comment type="similarity">
    <text evidence="3 7">Belongs to the peptidase S26 family.</text>
</comment>
<evidence type="ECO:0000256" key="4">
    <source>
        <dbReference type="ARBA" id="ARBA00013208"/>
    </source>
</evidence>
<feature type="active site" evidence="6">
    <location>
        <position position="38"/>
    </location>
</feature>
<evidence type="ECO:0000313" key="9">
    <source>
        <dbReference type="EMBL" id="KGM99816.1"/>
    </source>
</evidence>
<comment type="subcellular location">
    <subcellularLocation>
        <location evidence="2">Cell membrane</location>
        <topology evidence="2">Single-pass type II membrane protein</topology>
    </subcellularLocation>
    <subcellularLocation>
        <location evidence="7">Membrane</location>
        <topology evidence="7">Single-pass type II membrane protein</topology>
    </subcellularLocation>
</comment>
<feature type="transmembrane region" description="Helical" evidence="7">
    <location>
        <begin position="12"/>
        <end position="32"/>
    </location>
</feature>
<dbReference type="EMBL" id="JDRY01000028">
    <property type="protein sequence ID" value="KGM99816.1"/>
    <property type="molecule type" value="Genomic_DNA"/>
</dbReference>